<comment type="caution">
    <text evidence="1">The sequence shown here is derived from an EMBL/GenBank/DDBJ whole genome shotgun (WGS) entry which is preliminary data.</text>
</comment>
<evidence type="ECO:0000313" key="1">
    <source>
        <dbReference type="EMBL" id="RSN74973.1"/>
    </source>
</evidence>
<gene>
    <name evidence="1" type="ORF">D6D85_07075</name>
</gene>
<evidence type="ECO:0008006" key="3">
    <source>
        <dbReference type="Google" id="ProtNLM"/>
    </source>
</evidence>
<dbReference type="RefSeq" id="WP_125671321.1">
    <property type="nucleotide sequence ID" value="NZ_RCOS01000081.1"/>
</dbReference>
<dbReference type="AlphaFoldDB" id="A0A3R9PJ97"/>
<protein>
    <recommendedName>
        <fullName evidence="3">Type III-B CRISPR module-associated protein Cmr3</fullName>
    </recommendedName>
</protein>
<accession>A0A3R9PJ97</accession>
<dbReference type="Proteomes" id="UP000277582">
    <property type="component" value="Unassembled WGS sequence"/>
</dbReference>
<name>A0A3R9PJ97_9CREN</name>
<dbReference type="EMBL" id="RCOS01000081">
    <property type="protein sequence ID" value="RSN74973.1"/>
    <property type="molecule type" value="Genomic_DNA"/>
</dbReference>
<organism evidence="1 2">
    <name type="scientific">Candidatus Methanodesulfokora washburnensis</name>
    <dbReference type="NCBI Taxonomy" id="2478471"/>
    <lineage>
        <taxon>Archaea</taxon>
        <taxon>Thermoproteota</taxon>
        <taxon>Candidatus Korarchaeia</taxon>
        <taxon>Candidatus Korarchaeia incertae sedis</taxon>
        <taxon>Candidatus Methanodesulfokora</taxon>
    </lineage>
</organism>
<evidence type="ECO:0000313" key="2">
    <source>
        <dbReference type="Proteomes" id="UP000277582"/>
    </source>
</evidence>
<proteinExistence type="predicted"/>
<sequence length="345" mass="39194">MNGSISLRFEQVTPLFFGRVEELSPTEFVRSYSIPSAYTVGGATMTLLSEVAKIELEEIENKVRNREIVIRATYFAAKFGNSWRYFIPAPLSTSHGRIYKVIVAKGKYSGFCRISGIPSAGIPPISDFKPDGKNWLIEVSFDDEKRRWQINTASLAELNPRFSDRTSFEMERVKRTVKAPSLYFRELVEGYEIYSFSYGKTRDTRVACDILLPTDLKERLRMVESRLIRFGGESGLVRAHISDETPLNSLCRKGVEKDEIYLAISHIPIIRKGDKFSVLGFGRADWIFGRVELMGGWLMREEKPKDMISVLSPGSLFKISSVDESYDGEWYLKLLSTAVSLKGVE</sequence>
<keyword evidence="2" id="KW-1185">Reference proteome</keyword>
<reference evidence="1 2" key="1">
    <citation type="submission" date="2018-10" db="EMBL/GenBank/DDBJ databases">
        <title>Co-occurring genomic capacity for anaerobic methane metabolism and dissimilatory sulfite reduction discovered in the Korarchaeota.</title>
        <authorList>
            <person name="Mckay L.J."/>
            <person name="Dlakic M."/>
            <person name="Fields M.W."/>
            <person name="Delmont T.O."/>
            <person name="Eren A.M."/>
            <person name="Jay Z.J."/>
            <person name="Klingelsmith K.B."/>
            <person name="Rusch D.B."/>
            <person name="Inskeep W.P."/>
        </authorList>
    </citation>
    <scope>NUCLEOTIDE SEQUENCE [LARGE SCALE GENOMIC DNA]</scope>
    <source>
        <strain evidence="1 2">MDKW</strain>
    </source>
</reference>